<evidence type="ECO:0000256" key="1">
    <source>
        <dbReference type="SAM" id="Phobius"/>
    </source>
</evidence>
<gene>
    <name evidence="2" type="ORF">G5B46_07040</name>
</gene>
<comment type="caution">
    <text evidence="2">The sequence shown here is derived from an EMBL/GenBank/DDBJ whole genome shotgun (WGS) entry which is preliminary data.</text>
</comment>
<feature type="transmembrane region" description="Helical" evidence="1">
    <location>
        <begin position="74"/>
        <end position="96"/>
    </location>
</feature>
<proteinExistence type="predicted"/>
<name>A0A6G4QVT3_9CAUL</name>
<reference evidence="2" key="1">
    <citation type="submission" date="2020-02" db="EMBL/GenBank/DDBJ databases">
        <authorList>
            <person name="Gao J."/>
            <person name="Sun J."/>
        </authorList>
    </citation>
    <scope>NUCLEOTIDE SEQUENCE</scope>
    <source>
        <strain evidence="2">602-2</strain>
    </source>
</reference>
<feature type="transmembrane region" description="Helical" evidence="1">
    <location>
        <begin position="42"/>
        <end position="62"/>
    </location>
</feature>
<evidence type="ECO:0008006" key="3">
    <source>
        <dbReference type="Google" id="ProtNLM"/>
    </source>
</evidence>
<protein>
    <recommendedName>
        <fullName evidence="3">TraB/GumN family protein</fullName>
    </recommendedName>
</protein>
<evidence type="ECO:0000313" key="2">
    <source>
        <dbReference type="EMBL" id="NGM49355.1"/>
    </source>
</evidence>
<keyword evidence="1" id="KW-1133">Transmembrane helix</keyword>
<dbReference type="EMBL" id="JAAKGT010000002">
    <property type="protein sequence ID" value="NGM49355.1"/>
    <property type="molecule type" value="Genomic_DNA"/>
</dbReference>
<keyword evidence="1" id="KW-0472">Membrane</keyword>
<organism evidence="2">
    <name type="scientific">Caulobacter sp. 602-2</name>
    <dbReference type="NCBI Taxonomy" id="2710887"/>
    <lineage>
        <taxon>Bacteria</taxon>
        <taxon>Pseudomonadati</taxon>
        <taxon>Pseudomonadota</taxon>
        <taxon>Alphaproteobacteria</taxon>
        <taxon>Caulobacterales</taxon>
        <taxon>Caulobacteraceae</taxon>
        <taxon>Caulobacter</taxon>
    </lineage>
</organism>
<dbReference type="AlphaFoldDB" id="A0A6G4QVT3"/>
<sequence length="364" mass="40346">MTVERPALSLGQRISTVLWFLLGVGFLLSVPILIAFNLWVPLAVLVVAALVALPVAAVWRLLRDRKTGRPFVKRWLAVGVALAFLLTIAAAAPVYYLSALVVSRPLVAPQVTLSNGHKTIIFQGMAHVGSESFYKAVIYDLERALADGYVAYYEGVRPDPAGDAWFSKLMANGGDLNTQYQKLGKVCGLSFQGQYFQLLAQDIREHPERHVAADVSTLDLKREYDRLVASDKAFADKVAKAAEDKKDEAKSADLAGGFLNWSQDGDPKHQALGGILCRGLMDIALAPRANKPGDDLDPLILHYRNRVLVDRILADPRPRIYVNYGFDHFAGMFELLKRADPNWKIVSVKWMRVIESPEELHGQL</sequence>
<feature type="transmembrane region" description="Helical" evidence="1">
    <location>
        <begin position="16"/>
        <end position="36"/>
    </location>
</feature>
<accession>A0A6G4QVT3</accession>
<keyword evidence="1" id="KW-0812">Transmembrane</keyword>